<keyword evidence="1" id="KW-0539">Nucleus</keyword>
<dbReference type="InterPro" id="IPR029063">
    <property type="entry name" value="SAM-dependent_MTases_sf"/>
</dbReference>
<sequence>MKKKSLQQKLQDKLSAGKFRILNEMMYLNKGYNMEEYNKLYSFQIKKWSYHPLDKIISMIDSDAFIIDLGCGDATLSKHFKHVINIDKFSKVKNVIQSSSSQLPFNNNIFDVAVFSLSLMFINNTDSILEAYRVLNYNGILIIGEIISRIESIDNFVKCVESTGFKMIDSLVDKWYFIGQFKRINQCKEIMPVILKPCVYKKR</sequence>
<dbReference type="OrthoDB" id="10258825at2759"/>
<name>A0A059F0P9_9MICR</name>
<keyword evidence="1" id="KW-0698">rRNA processing</keyword>
<dbReference type="Pfam" id="PF05148">
    <property type="entry name" value="Methyltransf_8"/>
    <property type="match status" value="1"/>
</dbReference>
<evidence type="ECO:0000256" key="1">
    <source>
        <dbReference type="RuleBase" id="RU365074"/>
    </source>
</evidence>
<dbReference type="STRING" id="1288291.A0A059F0P9"/>
<dbReference type="InterPro" id="IPR007823">
    <property type="entry name" value="RRP8"/>
</dbReference>
<protein>
    <recommendedName>
        <fullName evidence="1">Ribosomal RNA-processing protein 8</fullName>
        <ecNumber evidence="1">2.1.1.-</ecNumber>
    </recommendedName>
</protein>
<keyword evidence="1" id="KW-0489">Methyltransferase</keyword>
<dbReference type="EC" id="2.1.1.-" evidence="1"/>
<dbReference type="EMBL" id="KK365175">
    <property type="protein sequence ID" value="KCZ80539.1"/>
    <property type="molecule type" value="Genomic_DNA"/>
</dbReference>
<keyword evidence="1" id="KW-0949">S-adenosyl-L-methionine</keyword>
<dbReference type="Proteomes" id="UP000030655">
    <property type="component" value="Unassembled WGS sequence"/>
</dbReference>
<dbReference type="VEuPathDB" id="MicrosporidiaDB:H312_02051"/>
<evidence type="ECO:0000313" key="2">
    <source>
        <dbReference type="EMBL" id="KCZ80539.1"/>
    </source>
</evidence>
<comment type="similarity">
    <text evidence="1">Belongs to the methyltransferase superfamily. RRP8 family.</text>
</comment>
<proteinExistence type="inferred from homology"/>
<dbReference type="PANTHER" id="PTHR12787:SF0">
    <property type="entry name" value="RIBOSOMAL RNA-PROCESSING PROTEIN 8"/>
    <property type="match status" value="1"/>
</dbReference>
<dbReference type="SUPFAM" id="SSF53335">
    <property type="entry name" value="S-adenosyl-L-methionine-dependent methyltransferases"/>
    <property type="match status" value="1"/>
</dbReference>
<reference evidence="3" key="1">
    <citation type="submission" date="2013-02" db="EMBL/GenBank/DDBJ databases">
        <authorList>
            <consortium name="The Broad Institute Genome Sequencing Platform"/>
            <person name="Cuomo C."/>
            <person name="Becnel J."/>
            <person name="Sanscrainte N."/>
            <person name="Walker B."/>
            <person name="Young S.K."/>
            <person name="Zeng Q."/>
            <person name="Gargeya S."/>
            <person name="Fitzgerald M."/>
            <person name="Haas B."/>
            <person name="Abouelleil A."/>
            <person name="Alvarado L."/>
            <person name="Arachchi H.M."/>
            <person name="Berlin A.M."/>
            <person name="Chapman S.B."/>
            <person name="Dewar J."/>
            <person name="Goldberg J."/>
            <person name="Griggs A."/>
            <person name="Gujja S."/>
            <person name="Hansen M."/>
            <person name="Howarth C."/>
            <person name="Imamovic A."/>
            <person name="Larimer J."/>
            <person name="McCowan C."/>
            <person name="Murphy C."/>
            <person name="Neiman D."/>
            <person name="Pearson M."/>
            <person name="Priest M."/>
            <person name="Roberts A."/>
            <person name="Saif S."/>
            <person name="Shea T."/>
            <person name="Sisk P."/>
            <person name="Sykes S."/>
            <person name="Wortman J."/>
            <person name="Nusbaum C."/>
            <person name="Birren B."/>
        </authorList>
    </citation>
    <scope>NUCLEOTIDE SEQUENCE [LARGE SCALE GENOMIC DNA]</scope>
    <source>
        <strain evidence="3">PRA339</strain>
    </source>
</reference>
<accession>A0A059F0P9</accession>
<keyword evidence="3" id="KW-1185">Reference proteome</keyword>
<dbReference type="AlphaFoldDB" id="A0A059F0P9"/>
<dbReference type="GO" id="GO:0006364">
    <property type="term" value="P:rRNA processing"/>
    <property type="evidence" value="ECO:0007669"/>
    <property type="project" value="UniProtKB-UniRule"/>
</dbReference>
<dbReference type="Gene3D" id="3.40.50.150">
    <property type="entry name" value="Vaccinia Virus protein VP39"/>
    <property type="match status" value="1"/>
</dbReference>
<dbReference type="CDD" id="cd02440">
    <property type="entry name" value="AdoMet_MTases"/>
    <property type="match status" value="1"/>
</dbReference>
<gene>
    <name evidence="2" type="ORF">H312_02051</name>
</gene>
<dbReference type="GO" id="GO:0008168">
    <property type="term" value="F:methyltransferase activity"/>
    <property type="evidence" value="ECO:0007669"/>
    <property type="project" value="UniProtKB-KW"/>
</dbReference>
<evidence type="ECO:0000313" key="3">
    <source>
        <dbReference type="Proteomes" id="UP000030655"/>
    </source>
</evidence>
<keyword evidence="1" id="KW-0808">Transferase</keyword>
<dbReference type="GO" id="GO:0005730">
    <property type="term" value="C:nucleolus"/>
    <property type="evidence" value="ECO:0007669"/>
    <property type="project" value="UniProtKB-SubCell"/>
</dbReference>
<dbReference type="GO" id="GO:0032259">
    <property type="term" value="P:methylation"/>
    <property type="evidence" value="ECO:0007669"/>
    <property type="project" value="UniProtKB-KW"/>
</dbReference>
<comment type="subcellular location">
    <subcellularLocation>
        <location evidence="1">Nucleus</location>
        <location evidence="1">Nucleolus</location>
    </subcellularLocation>
</comment>
<dbReference type="PANTHER" id="PTHR12787">
    <property type="entry name" value="RIBOSOMAL RNA-PROCESSING PROTEIN 8"/>
    <property type="match status" value="1"/>
</dbReference>
<comment type="function">
    <text evidence="1">S-adenosyl-L-methionine-dependent methyltransferase that specifically methylates the N(1) position of adenine in helix 25.1 in 25S rRNA. Required both for ribosomal 40S and 60S subunits biogenesis. Required for efficient pre-rRNA cleavage at site A2.</text>
</comment>
<organism evidence="2 3">
    <name type="scientific">Anncaliia algerae PRA339</name>
    <dbReference type="NCBI Taxonomy" id="1288291"/>
    <lineage>
        <taxon>Eukaryota</taxon>
        <taxon>Fungi</taxon>
        <taxon>Fungi incertae sedis</taxon>
        <taxon>Microsporidia</taxon>
        <taxon>Tubulinosematoidea</taxon>
        <taxon>Tubulinosematidae</taxon>
        <taxon>Anncaliia</taxon>
    </lineage>
</organism>
<reference evidence="2 3" key="2">
    <citation type="submission" date="2014-03" db="EMBL/GenBank/DDBJ databases">
        <title>The Genome Sequence of Anncaliia algerae insect isolate PRA339.</title>
        <authorList>
            <consortium name="The Broad Institute Genome Sequencing Platform"/>
            <consortium name="The Broad Institute Genome Sequencing Center for Infectious Disease"/>
            <person name="Cuomo C."/>
            <person name="Becnel J."/>
            <person name="Sanscrainte N."/>
            <person name="Walker B."/>
            <person name="Young S.K."/>
            <person name="Zeng Q."/>
            <person name="Gargeya S."/>
            <person name="Fitzgerald M."/>
            <person name="Haas B."/>
            <person name="Abouelleil A."/>
            <person name="Alvarado L."/>
            <person name="Arachchi H.M."/>
            <person name="Berlin A.M."/>
            <person name="Chapman S.B."/>
            <person name="Dewar J."/>
            <person name="Goldberg J."/>
            <person name="Griggs A."/>
            <person name="Gujja S."/>
            <person name="Hansen M."/>
            <person name="Howarth C."/>
            <person name="Imamovic A."/>
            <person name="Larimer J."/>
            <person name="McCowan C."/>
            <person name="Murphy C."/>
            <person name="Neiman D."/>
            <person name="Pearson M."/>
            <person name="Priest M."/>
            <person name="Roberts A."/>
            <person name="Saif S."/>
            <person name="Shea T."/>
            <person name="Sisk P."/>
            <person name="Sykes S."/>
            <person name="Wortman J."/>
            <person name="Nusbaum C."/>
            <person name="Birren B."/>
        </authorList>
    </citation>
    <scope>NUCLEOTIDE SEQUENCE [LARGE SCALE GENOMIC DNA]</scope>
    <source>
        <strain evidence="2 3">PRA339</strain>
    </source>
</reference>
<dbReference type="HOGENOM" id="CLU_027694_1_2_1"/>